<dbReference type="GO" id="GO:0003677">
    <property type="term" value="F:DNA binding"/>
    <property type="evidence" value="ECO:0007669"/>
    <property type="project" value="UniProtKB-KW"/>
</dbReference>
<dbReference type="EMBL" id="FNCC01000006">
    <property type="protein sequence ID" value="SDG21050.1"/>
    <property type="molecule type" value="Genomic_DNA"/>
</dbReference>
<sequence>MIGGSPEQVERQIEDWAQQAEQKAQRYQQMSAAVSAVSATESSPDGVVKVTVNASGAMSALELTDRIREQSGSAVAAQIMACVQRAQAKLAGQVAAAMQATIGDEQSTIDTVVSGYEQRFPEPVSPATSTSPGYKRIGELEDDTPPPPVERRQPQRRPRDEDDDFDGGSYLR</sequence>
<dbReference type="InterPro" id="IPR036894">
    <property type="entry name" value="YbaB-like_sf"/>
</dbReference>
<dbReference type="SUPFAM" id="SSF82607">
    <property type="entry name" value="YbaB-like"/>
    <property type="match status" value="1"/>
</dbReference>
<reference evidence="3" key="1">
    <citation type="submission" date="2016-10" db="EMBL/GenBank/DDBJ databases">
        <authorList>
            <person name="Varghese N."/>
            <person name="Submissions S."/>
        </authorList>
    </citation>
    <scope>NUCLEOTIDE SEQUENCE [LARGE SCALE GENOMIC DNA]</scope>
    <source>
        <strain evidence="3">CGMCC 4.3506</strain>
    </source>
</reference>
<dbReference type="Pfam" id="PF02575">
    <property type="entry name" value="YbaB_DNA_bd"/>
    <property type="match status" value="1"/>
</dbReference>
<accession>A0A1G7SFR5</accession>
<dbReference type="STRING" id="200378.SAMN05216553_106193"/>
<evidence type="ECO:0000313" key="3">
    <source>
        <dbReference type="Proteomes" id="UP000199623"/>
    </source>
</evidence>
<dbReference type="AlphaFoldDB" id="A0A1G7SFR5"/>
<dbReference type="OrthoDB" id="3697091at2"/>
<dbReference type="Gene3D" id="3.30.1310.10">
    <property type="entry name" value="Nucleoid-associated protein YbaB-like domain"/>
    <property type="match status" value="1"/>
</dbReference>
<name>A0A1G7SFR5_9PSEU</name>
<feature type="compositionally biased region" description="Basic and acidic residues" evidence="1">
    <location>
        <begin position="149"/>
        <end position="160"/>
    </location>
</feature>
<evidence type="ECO:0000256" key="1">
    <source>
        <dbReference type="SAM" id="MobiDB-lite"/>
    </source>
</evidence>
<dbReference type="InterPro" id="IPR004401">
    <property type="entry name" value="YbaB/EbfC"/>
</dbReference>
<protein>
    <submittedName>
        <fullName evidence="2">YbaB/EbfC DNA-binding family protein</fullName>
    </submittedName>
</protein>
<keyword evidence="3" id="KW-1185">Reference proteome</keyword>
<feature type="region of interest" description="Disordered" evidence="1">
    <location>
        <begin position="119"/>
        <end position="172"/>
    </location>
</feature>
<dbReference type="Proteomes" id="UP000199623">
    <property type="component" value="Unassembled WGS sequence"/>
</dbReference>
<gene>
    <name evidence="2" type="ORF">SAMN05216553_106193</name>
</gene>
<evidence type="ECO:0000313" key="2">
    <source>
        <dbReference type="EMBL" id="SDG21050.1"/>
    </source>
</evidence>
<dbReference type="RefSeq" id="WP_090049792.1">
    <property type="nucleotide sequence ID" value="NZ_FNCC01000006.1"/>
</dbReference>
<keyword evidence="2" id="KW-0238">DNA-binding</keyword>
<organism evidence="2 3">
    <name type="scientific">Lentzea fradiae</name>
    <dbReference type="NCBI Taxonomy" id="200378"/>
    <lineage>
        <taxon>Bacteria</taxon>
        <taxon>Bacillati</taxon>
        <taxon>Actinomycetota</taxon>
        <taxon>Actinomycetes</taxon>
        <taxon>Pseudonocardiales</taxon>
        <taxon>Pseudonocardiaceae</taxon>
        <taxon>Lentzea</taxon>
    </lineage>
</organism>
<proteinExistence type="predicted"/>